<accession>A0AAN7WLC2</accession>
<keyword evidence="2" id="KW-0576">Peroxisome</keyword>
<evidence type="ECO:0000256" key="2">
    <source>
        <dbReference type="ARBA" id="ARBA00023140"/>
    </source>
</evidence>
<feature type="transmembrane region" description="Helical" evidence="4">
    <location>
        <begin position="185"/>
        <end position="209"/>
    </location>
</feature>
<reference evidence="6" key="1">
    <citation type="submission" date="2023-07" db="EMBL/GenBank/DDBJ databases">
        <title>A draft genome of Kazachstania heterogenica Y-27499.</title>
        <authorList>
            <person name="Donic C."/>
            <person name="Kralova J.S."/>
            <person name="Fidel L."/>
            <person name="Ben-Dor S."/>
            <person name="Jung S."/>
        </authorList>
    </citation>
    <scope>NUCLEOTIDE SEQUENCE [LARGE SCALE GENOMIC DNA]</scope>
    <source>
        <strain evidence="6">Y27499</strain>
    </source>
</reference>
<dbReference type="EMBL" id="JAWIZZ010000064">
    <property type="protein sequence ID" value="KAK5773782.1"/>
    <property type="molecule type" value="Genomic_DNA"/>
</dbReference>
<evidence type="ECO:0000313" key="5">
    <source>
        <dbReference type="EMBL" id="KAK5773782.1"/>
    </source>
</evidence>
<comment type="subcellular location">
    <subcellularLocation>
        <location evidence="3">Peroxisome membrane</location>
    </subcellularLocation>
</comment>
<keyword evidence="6" id="KW-1185">Reference proteome</keyword>
<evidence type="ECO:0000256" key="3">
    <source>
        <dbReference type="ARBA" id="ARBA00046271"/>
    </source>
</evidence>
<evidence type="ECO:0000256" key="1">
    <source>
        <dbReference type="ARBA" id="ARBA00023136"/>
    </source>
</evidence>
<keyword evidence="1 4" id="KW-0472">Membrane</keyword>
<organism evidence="5 6">
    <name type="scientific">Arxiozyma heterogenica</name>
    <dbReference type="NCBI Taxonomy" id="278026"/>
    <lineage>
        <taxon>Eukaryota</taxon>
        <taxon>Fungi</taxon>
        <taxon>Dikarya</taxon>
        <taxon>Ascomycota</taxon>
        <taxon>Saccharomycotina</taxon>
        <taxon>Saccharomycetes</taxon>
        <taxon>Saccharomycetales</taxon>
        <taxon>Saccharomycetaceae</taxon>
        <taxon>Arxiozyma</taxon>
    </lineage>
</organism>
<dbReference type="GO" id="GO:0005778">
    <property type="term" value="C:peroxisomal membrane"/>
    <property type="evidence" value="ECO:0007669"/>
    <property type="project" value="UniProtKB-SubCell"/>
</dbReference>
<feature type="transmembrane region" description="Helical" evidence="4">
    <location>
        <begin position="128"/>
        <end position="150"/>
    </location>
</feature>
<name>A0AAN7WLC2_9SACH</name>
<comment type="caution">
    <text evidence="5">The sequence shown here is derived from an EMBL/GenBank/DDBJ whole genome shotgun (WGS) entry which is preliminary data.</text>
</comment>
<keyword evidence="4" id="KW-0812">Transmembrane</keyword>
<dbReference type="Proteomes" id="UP001306508">
    <property type="component" value="Unassembled WGS sequence"/>
</dbReference>
<dbReference type="Pfam" id="PF05648">
    <property type="entry name" value="PEX11"/>
    <property type="match status" value="1"/>
</dbReference>
<sequence length="238" mass="28369">MFKCILKSQFITKCDVYVSKTEGLEKLFRLGQYSSKLVYLYIRLPIVNHLTSHFRFLFKCISIFKLFSSFNQVVKAEEHFRQWSLMAWMILLKCYSLFLWKLFDVLNVLQCFEITVLSLPMSKKWQKITNYCWLSTLFWTLAINISYLYAHEKDIRLTKKSFHKINSTKNNSLLKTKRKHLRIHYCQITVVFRKIILTFLDAIVVLKLLNLIEGYDLLITFFGVITSIEGIKDVWRSS</sequence>
<keyword evidence="4" id="KW-1133">Transmembrane helix</keyword>
<dbReference type="AlphaFoldDB" id="A0AAN7WLC2"/>
<proteinExistence type="predicted"/>
<protein>
    <submittedName>
        <fullName evidence="5">Uncharacterized protein</fullName>
    </submittedName>
</protein>
<evidence type="ECO:0000256" key="4">
    <source>
        <dbReference type="SAM" id="Phobius"/>
    </source>
</evidence>
<evidence type="ECO:0000313" key="6">
    <source>
        <dbReference type="Proteomes" id="UP001306508"/>
    </source>
</evidence>
<gene>
    <name evidence="5" type="ORF">RI543_004836</name>
</gene>
<dbReference type="InterPro" id="IPR008733">
    <property type="entry name" value="PEX11"/>
</dbReference>
<dbReference type="GO" id="GO:0016559">
    <property type="term" value="P:peroxisome fission"/>
    <property type="evidence" value="ECO:0007669"/>
    <property type="project" value="InterPro"/>
</dbReference>
<feature type="transmembrane region" description="Helical" evidence="4">
    <location>
        <begin position="85"/>
        <end position="103"/>
    </location>
</feature>